<sequence length="35" mass="4502">MQLLKNFAKKKKRNPLLREWEYEKQKDFMYSLRKL</sequence>
<dbReference type="AlphaFoldDB" id="A0A0A8ZGB4"/>
<name>A0A0A8ZGB4_ARUDO</name>
<dbReference type="EMBL" id="GBRH01261202">
    <property type="protein sequence ID" value="JAD36693.1"/>
    <property type="molecule type" value="Transcribed_RNA"/>
</dbReference>
<proteinExistence type="predicted"/>
<accession>A0A0A8ZGB4</accession>
<organism evidence="1">
    <name type="scientific">Arundo donax</name>
    <name type="common">Giant reed</name>
    <name type="synonym">Donax arundinaceus</name>
    <dbReference type="NCBI Taxonomy" id="35708"/>
    <lineage>
        <taxon>Eukaryota</taxon>
        <taxon>Viridiplantae</taxon>
        <taxon>Streptophyta</taxon>
        <taxon>Embryophyta</taxon>
        <taxon>Tracheophyta</taxon>
        <taxon>Spermatophyta</taxon>
        <taxon>Magnoliopsida</taxon>
        <taxon>Liliopsida</taxon>
        <taxon>Poales</taxon>
        <taxon>Poaceae</taxon>
        <taxon>PACMAD clade</taxon>
        <taxon>Arundinoideae</taxon>
        <taxon>Arundineae</taxon>
        <taxon>Arundo</taxon>
    </lineage>
</organism>
<reference evidence="1" key="2">
    <citation type="journal article" date="2015" name="Data Brief">
        <title>Shoot transcriptome of the giant reed, Arundo donax.</title>
        <authorList>
            <person name="Barrero R.A."/>
            <person name="Guerrero F.D."/>
            <person name="Moolhuijzen P."/>
            <person name="Goolsby J.A."/>
            <person name="Tidwell J."/>
            <person name="Bellgard S.E."/>
            <person name="Bellgard M.I."/>
        </authorList>
    </citation>
    <scope>NUCLEOTIDE SEQUENCE</scope>
    <source>
        <tissue evidence="1">Shoot tissue taken approximately 20 cm above the soil surface</tissue>
    </source>
</reference>
<reference evidence="1" key="1">
    <citation type="submission" date="2014-09" db="EMBL/GenBank/DDBJ databases">
        <authorList>
            <person name="Magalhaes I.L.F."/>
            <person name="Oliveira U."/>
            <person name="Santos F.R."/>
            <person name="Vidigal T.H.D.A."/>
            <person name="Brescovit A.D."/>
            <person name="Santos A.J."/>
        </authorList>
    </citation>
    <scope>NUCLEOTIDE SEQUENCE</scope>
    <source>
        <tissue evidence="1">Shoot tissue taken approximately 20 cm above the soil surface</tissue>
    </source>
</reference>
<protein>
    <submittedName>
        <fullName evidence="1">Uncharacterized protein</fullName>
    </submittedName>
</protein>
<evidence type="ECO:0000313" key="1">
    <source>
        <dbReference type="EMBL" id="JAD36693.1"/>
    </source>
</evidence>